<dbReference type="HOGENOM" id="CLU_2441377_0_0_1"/>
<keyword evidence="1" id="KW-0812">Transmembrane</keyword>
<dbReference type="OMA" id="HRIMFLM"/>
<protein>
    <submittedName>
        <fullName evidence="2">Uncharacterized protein</fullName>
    </submittedName>
</protein>
<gene>
    <name evidence="2" type="ORF">NEQG_00252</name>
</gene>
<dbReference type="Proteomes" id="UP000002872">
    <property type="component" value="Unassembled WGS sequence"/>
</dbReference>
<name>I3EJT5_NEMP3</name>
<keyword evidence="3" id="KW-1185">Reference proteome</keyword>
<feature type="transmembrane region" description="Helical" evidence="1">
    <location>
        <begin position="51"/>
        <end position="74"/>
    </location>
</feature>
<keyword evidence="1" id="KW-1133">Transmembrane helix</keyword>
<keyword evidence="1" id="KW-0472">Membrane</keyword>
<dbReference type="VEuPathDB" id="MicrosporidiaDB:NEQG_00252"/>
<evidence type="ECO:0000256" key="1">
    <source>
        <dbReference type="SAM" id="Phobius"/>
    </source>
</evidence>
<sequence length="90" mass="11002">MEKYKKIKITPEEREIRRKAIIMKYNVDIRPLPPIRQEPLTNRVTDYYHRVIFYIPSVSLFDIFILLLIIIFIYKLIITINTIYNILYII</sequence>
<accession>I3EJT5</accession>
<proteinExistence type="predicted"/>
<reference evidence="2" key="1">
    <citation type="submission" date="2011-01" db="EMBL/GenBank/DDBJ databases">
        <title>The Genome Sequence of Nematocida parisii strain ERTm3.</title>
        <authorList>
            <consortium name="The Broad Institute Genome Sequencing Platform"/>
            <consortium name="The Broad Institute Genome Sequencing Center for Infectious Disease"/>
            <person name="Cuomo C."/>
            <person name="Troemel E."/>
            <person name="Young S.K."/>
            <person name="Zeng Q."/>
            <person name="Gargeya S."/>
            <person name="Fitzgerald M."/>
            <person name="Haas B."/>
            <person name="Abouelleil A."/>
            <person name="Alvarado L."/>
            <person name="Arachchi H.M."/>
            <person name="Berlin A."/>
            <person name="Chapman S.B."/>
            <person name="Gearin G."/>
            <person name="Goldberg J."/>
            <person name="Griggs A."/>
            <person name="Gujja S."/>
            <person name="Hansen M."/>
            <person name="Heiman D."/>
            <person name="Howarth C."/>
            <person name="Larimer J."/>
            <person name="Lui A."/>
            <person name="MacDonald P.J.P."/>
            <person name="McCowen C."/>
            <person name="Montmayeur A."/>
            <person name="Murphy C."/>
            <person name="Neiman D."/>
            <person name="Pearson M."/>
            <person name="Priest M."/>
            <person name="Roberts A."/>
            <person name="Saif S."/>
            <person name="Shea T."/>
            <person name="Sisk P."/>
            <person name="Stolte C."/>
            <person name="Sykes S."/>
            <person name="Wortman J."/>
            <person name="Nusbaum C."/>
            <person name="Birren B."/>
        </authorList>
    </citation>
    <scope>NUCLEOTIDE SEQUENCE</scope>
    <source>
        <strain evidence="2">ERTm3</strain>
    </source>
</reference>
<evidence type="ECO:0000313" key="3">
    <source>
        <dbReference type="Proteomes" id="UP000002872"/>
    </source>
</evidence>
<dbReference type="EMBL" id="GL870876">
    <property type="protein sequence ID" value="EIJ89482.1"/>
    <property type="molecule type" value="Genomic_DNA"/>
</dbReference>
<dbReference type="InParanoid" id="I3EJT5"/>
<organism evidence="2 3">
    <name type="scientific">Nematocida parisii (strain ERTm3)</name>
    <name type="common">Nematode killer fungus</name>
    <dbReference type="NCBI Taxonomy" id="935791"/>
    <lineage>
        <taxon>Eukaryota</taxon>
        <taxon>Fungi</taxon>
        <taxon>Fungi incertae sedis</taxon>
        <taxon>Microsporidia</taxon>
        <taxon>Nematocida</taxon>
    </lineage>
</organism>
<dbReference type="AlphaFoldDB" id="I3EJT5"/>
<dbReference type="OrthoDB" id="10341205at2759"/>
<evidence type="ECO:0000313" key="2">
    <source>
        <dbReference type="EMBL" id="EIJ89482.1"/>
    </source>
</evidence>